<keyword evidence="3" id="KW-1185">Reference proteome</keyword>
<accession>A0A3D8IQL7</accession>
<keyword evidence="1" id="KW-0472">Membrane</keyword>
<protein>
    <submittedName>
        <fullName evidence="2">Uncharacterized protein</fullName>
    </submittedName>
</protein>
<evidence type="ECO:0000313" key="3">
    <source>
        <dbReference type="Proteomes" id="UP000256514"/>
    </source>
</evidence>
<dbReference type="Proteomes" id="UP000256514">
    <property type="component" value="Unassembled WGS sequence"/>
</dbReference>
<feature type="transmembrane region" description="Helical" evidence="1">
    <location>
        <begin position="14"/>
        <end position="33"/>
    </location>
</feature>
<evidence type="ECO:0000256" key="1">
    <source>
        <dbReference type="SAM" id="Phobius"/>
    </source>
</evidence>
<comment type="caution">
    <text evidence="2">The sequence shown here is derived from an EMBL/GenBank/DDBJ whole genome shotgun (WGS) entry which is preliminary data.</text>
</comment>
<keyword evidence="1" id="KW-1133">Transmembrane helix</keyword>
<name>A0A3D8IQL7_9HELI</name>
<evidence type="ECO:0000313" key="2">
    <source>
        <dbReference type="EMBL" id="RDU67270.1"/>
    </source>
</evidence>
<sequence>MDWYISVASCFSQAAIYFIVDTLILNTLCLYLLNSFKHTKGFINFCFILGEFVGSFIISIYLYMGYFVCNMVWYMKDLLIMKNIFYKRKSTQLHIIGRYCRQL</sequence>
<feature type="transmembrane region" description="Helical" evidence="1">
    <location>
        <begin position="45"/>
        <end position="68"/>
    </location>
</feature>
<organism evidence="2 3">
    <name type="scientific">Helicobacter equorum</name>
    <dbReference type="NCBI Taxonomy" id="361872"/>
    <lineage>
        <taxon>Bacteria</taxon>
        <taxon>Pseudomonadati</taxon>
        <taxon>Campylobacterota</taxon>
        <taxon>Epsilonproteobacteria</taxon>
        <taxon>Campylobacterales</taxon>
        <taxon>Helicobacteraceae</taxon>
        <taxon>Helicobacter</taxon>
    </lineage>
</organism>
<gene>
    <name evidence="2" type="ORF">CQA54_04650</name>
</gene>
<dbReference type="EMBL" id="NXLT01000003">
    <property type="protein sequence ID" value="RDU67270.1"/>
    <property type="molecule type" value="Genomic_DNA"/>
</dbReference>
<keyword evidence="1" id="KW-0812">Transmembrane</keyword>
<dbReference type="AlphaFoldDB" id="A0A3D8IQL7"/>
<reference evidence="2 3" key="1">
    <citation type="submission" date="2018-04" db="EMBL/GenBank/DDBJ databases">
        <title>Novel Campyloabacter and Helicobacter Species and Strains.</title>
        <authorList>
            <person name="Mannion A.J."/>
            <person name="Shen Z."/>
            <person name="Fox J.G."/>
        </authorList>
    </citation>
    <scope>NUCLEOTIDE SEQUENCE [LARGE SCALE GENOMIC DNA]</scope>
    <source>
        <strain evidence="2 3">MIT 12-6600</strain>
    </source>
</reference>
<proteinExistence type="predicted"/>